<evidence type="ECO:0000313" key="2">
    <source>
        <dbReference type="EMBL" id="XBH04739.1"/>
    </source>
</evidence>
<dbReference type="SUPFAM" id="SSF53807">
    <property type="entry name" value="Helical backbone' metal receptor"/>
    <property type="match status" value="1"/>
</dbReference>
<dbReference type="PANTHER" id="PTHR42860:SF1">
    <property type="entry name" value="VITAMIN B12-BINDING PROTEIN"/>
    <property type="match status" value="1"/>
</dbReference>
<dbReference type="Pfam" id="PF01497">
    <property type="entry name" value="Peripla_BP_2"/>
    <property type="match status" value="1"/>
</dbReference>
<dbReference type="CDD" id="cd01144">
    <property type="entry name" value="BtuF"/>
    <property type="match status" value="1"/>
</dbReference>
<dbReference type="InterPro" id="IPR051030">
    <property type="entry name" value="Vitamin_B12-ABC_binding"/>
</dbReference>
<name>A0AAU7CHL9_9BACT</name>
<dbReference type="EMBL" id="CP155447">
    <property type="protein sequence ID" value="XBH04739.1"/>
    <property type="molecule type" value="Genomic_DNA"/>
</dbReference>
<sequence length="301" mass="32568">MRIVSLLPSLTELVCALGRRVDLVGVTHECDYPVGVEQLPHLTRSRITPSTSSAAIDAAVVEQGGSLYDLDGALLAELRPDLILTQEQCDVCAVNEATVRRVAAGIPSSPRVESVNPTCLADLDAMFRRVGVLLDAKDAAESLIARFDATVTAIAHRRRGRPLRRVLILEWFDPPFSSGHWNPEIVSLAGGAEVIGEAGQRSRRLSWREVAEADPELIILAPCGFTIERTEQELAQLQARPEWTRLGAVRSGSVILVDGSAYFSRPGPRLELSLKIAAAAIDPEACGDLAPVEGWRRLSAL</sequence>
<proteinExistence type="predicted"/>
<organism evidence="2">
    <name type="scientific">Singulisphaera sp. Ch08</name>
    <dbReference type="NCBI Taxonomy" id="3120278"/>
    <lineage>
        <taxon>Bacteria</taxon>
        <taxon>Pseudomonadati</taxon>
        <taxon>Planctomycetota</taxon>
        <taxon>Planctomycetia</taxon>
        <taxon>Isosphaerales</taxon>
        <taxon>Isosphaeraceae</taxon>
        <taxon>Singulisphaera</taxon>
    </lineage>
</organism>
<dbReference type="AlphaFoldDB" id="A0AAU7CHL9"/>
<dbReference type="PANTHER" id="PTHR42860">
    <property type="entry name" value="VITAMIN B12-BINDING PROTEIN"/>
    <property type="match status" value="1"/>
</dbReference>
<dbReference type="RefSeq" id="WP_406697532.1">
    <property type="nucleotide sequence ID" value="NZ_CP155447.1"/>
</dbReference>
<dbReference type="PROSITE" id="PS50983">
    <property type="entry name" value="FE_B12_PBP"/>
    <property type="match status" value="1"/>
</dbReference>
<dbReference type="Gene3D" id="3.40.50.1980">
    <property type="entry name" value="Nitrogenase molybdenum iron protein domain"/>
    <property type="match status" value="2"/>
</dbReference>
<protein>
    <submittedName>
        <fullName evidence="2">Cobalamin-binding protein</fullName>
    </submittedName>
</protein>
<evidence type="ECO:0000259" key="1">
    <source>
        <dbReference type="PROSITE" id="PS50983"/>
    </source>
</evidence>
<gene>
    <name evidence="2" type="ORF">V5E97_01615</name>
</gene>
<accession>A0AAU7CHL9</accession>
<dbReference type="InterPro" id="IPR002491">
    <property type="entry name" value="ABC_transptr_periplasmic_BD"/>
</dbReference>
<feature type="domain" description="Fe/B12 periplasmic-binding" evidence="1">
    <location>
        <begin position="2"/>
        <end position="285"/>
    </location>
</feature>
<reference evidence="2" key="1">
    <citation type="submission" date="2024-05" db="EMBL/GenBank/DDBJ databases">
        <title>Planctomycetes of the genus Singulisphaera possess chitinolytic capabilities.</title>
        <authorList>
            <person name="Ivanova A."/>
        </authorList>
    </citation>
    <scope>NUCLEOTIDE SEQUENCE</scope>
    <source>
        <strain evidence="2">Ch08T</strain>
    </source>
</reference>